<dbReference type="EMBL" id="PVHK01000217">
    <property type="protein sequence ID" value="PRH39019.1"/>
    <property type="molecule type" value="Genomic_DNA"/>
</dbReference>
<evidence type="ECO:0000313" key="2">
    <source>
        <dbReference type="Proteomes" id="UP000237632"/>
    </source>
</evidence>
<organism evidence="1 2">
    <name type="scientific">Burkholderia vietnamiensis</name>
    <dbReference type="NCBI Taxonomy" id="60552"/>
    <lineage>
        <taxon>Bacteria</taxon>
        <taxon>Pseudomonadati</taxon>
        <taxon>Pseudomonadota</taxon>
        <taxon>Betaproteobacteria</taxon>
        <taxon>Burkholderiales</taxon>
        <taxon>Burkholderiaceae</taxon>
        <taxon>Burkholderia</taxon>
        <taxon>Burkholderia cepacia complex</taxon>
    </lineage>
</organism>
<proteinExistence type="predicted"/>
<reference evidence="1 2" key="1">
    <citation type="submission" date="2018-03" db="EMBL/GenBank/DDBJ databases">
        <authorList>
            <person name="Nguyen K."/>
            <person name="Fouts D."/>
            <person name="Sutton G."/>
        </authorList>
    </citation>
    <scope>NUCLEOTIDE SEQUENCE [LARGE SCALE GENOMIC DNA]</scope>
    <source>
        <strain evidence="1 2">AU3578</strain>
    </source>
</reference>
<accession>A0AA44Y0H4</accession>
<dbReference type="RefSeq" id="WP_060081641.1">
    <property type="nucleotide sequence ID" value="NZ_CADFFA010000024.1"/>
</dbReference>
<dbReference type="Proteomes" id="UP000237632">
    <property type="component" value="Unassembled WGS sequence"/>
</dbReference>
<protein>
    <submittedName>
        <fullName evidence="1">Uncharacterized protein</fullName>
    </submittedName>
</protein>
<comment type="caution">
    <text evidence="1">The sequence shown here is derived from an EMBL/GenBank/DDBJ whole genome shotgun (WGS) entry which is preliminary data.</text>
</comment>
<evidence type="ECO:0000313" key="1">
    <source>
        <dbReference type="EMBL" id="PRH39019.1"/>
    </source>
</evidence>
<gene>
    <name evidence="1" type="ORF">C6T65_28630</name>
</gene>
<dbReference type="AlphaFoldDB" id="A0AA44Y0H4"/>
<name>A0AA44Y0H4_BURVI</name>
<sequence>MELAGRFAEVMRTVVVSHIERHGDTPANRDWARETAYEYLARTFQRSKSVIRLYIRVYEKFSTNLDAVNMLNFRDIALLLGGEPTPEFIDKVVAARREHPELGTADIATLLATDRKQSNMPNTIRT</sequence>